<dbReference type="EMBL" id="CABFJX010000375">
    <property type="protein sequence ID" value="VTT74852.1"/>
    <property type="molecule type" value="Genomic_DNA"/>
</dbReference>
<name>A0A9Q9RRQ8_FUSFU</name>
<evidence type="ECO:0000313" key="3">
    <source>
        <dbReference type="EMBL" id="VTT74852.1"/>
    </source>
</evidence>
<dbReference type="InterPro" id="IPR001005">
    <property type="entry name" value="SANT/Myb"/>
</dbReference>
<reference evidence="3" key="1">
    <citation type="submission" date="2019-05" db="EMBL/GenBank/DDBJ databases">
        <authorList>
            <person name="Piombo E."/>
        </authorList>
    </citation>
    <scope>NUCLEOTIDE SEQUENCE</scope>
    <source>
        <strain evidence="3">C2S</strain>
    </source>
</reference>
<gene>
    <name evidence="3" type="ORF">C2S_9570</name>
</gene>
<feature type="region of interest" description="Disordered" evidence="1">
    <location>
        <begin position="170"/>
        <end position="226"/>
    </location>
</feature>
<dbReference type="Gene3D" id="1.10.10.60">
    <property type="entry name" value="Homeodomain-like"/>
    <property type="match status" value="1"/>
</dbReference>
<dbReference type="PROSITE" id="PS50090">
    <property type="entry name" value="MYB_LIKE"/>
    <property type="match status" value="2"/>
</dbReference>
<feature type="compositionally biased region" description="Basic and acidic residues" evidence="1">
    <location>
        <begin position="404"/>
        <end position="423"/>
    </location>
</feature>
<evidence type="ECO:0000259" key="2">
    <source>
        <dbReference type="PROSITE" id="PS50090"/>
    </source>
</evidence>
<feature type="region of interest" description="Disordered" evidence="1">
    <location>
        <begin position="401"/>
        <end position="423"/>
    </location>
</feature>
<accession>A0A9Q9RRQ8</accession>
<feature type="compositionally biased region" description="Polar residues" evidence="1">
    <location>
        <begin position="210"/>
        <end position="226"/>
    </location>
</feature>
<dbReference type="SUPFAM" id="SSF46689">
    <property type="entry name" value="Homeodomain-like"/>
    <property type="match status" value="2"/>
</dbReference>
<proteinExistence type="predicted"/>
<organism evidence="3 4">
    <name type="scientific">Fusarium fujikuroi</name>
    <name type="common">Bakanae and foot rot disease fungus</name>
    <name type="synonym">Gibberella fujikuroi</name>
    <dbReference type="NCBI Taxonomy" id="5127"/>
    <lineage>
        <taxon>Eukaryota</taxon>
        <taxon>Fungi</taxon>
        <taxon>Dikarya</taxon>
        <taxon>Ascomycota</taxon>
        <taxon>Pezizomycotina</taxon>
        <taxon>Sordariomycetes</taxon>
        <taxon>Hypocreomycetidae</taxon>
        <taxon>Hypocreales</taxon>
        <taxon>Nectriaceae</taxon>
        <taxon>Fusarium</taxon>
        <taxon>Fusarium fujikuroi species complex</taxon>
    </lineage>
</organism>
<dbReference type="Proteomes" id="UP000760494">
    <property type="component" value="Unassembled WGS sequence"/>
</dbReference>
<dbReference type="CDD" id="cd00167">
    <property type="entry name" value="SANT"/>
    <property type="match status" value="1"/>
</dbReference>
<feature type="domain" description="Myb-like" evidence="2">
    <location>
        <begin position="362"/>
        <end position="403"/>
    </location>
</feature>
<protein>
    <recommendedName>
        <fullName evidence="2">Myb-like domain-containing protein</fullName>
    </recommendedName>
</protein>
<feature type="domain" description="Myb-like" evidence="2">
    <location>
        <begin position="76"/>
        <end position="117"/>
    </location>
</feature>
<dbReference type="AlphaFoldDB" id="A0A9Q9RRQ8"/>
<comment type="caution">
    <text evidence="3">The sequence shown here is derived from an EMBL/GenBank/DDBJ whole genome shotgun (WGS) entry which is preliminary data.</text>
</comment>
<feature type="compositionally biased region" description="Polar residues" evidence="1">
    <location>
        <begin position="186"/>
        <end position="198"/>
    </location>
</feature>
<evidence type="ECO:0000256" key="1">
    <source>
        <dbReference type="SAM" id="MobiDB-lite"/>
    </source>
</evidence>
<dbReference type="InterPro" id="IPR009057">
    <property type="entry name" value="Homeodomain-like_sf"/>
</dbReference>
<sequence>MPENNKSVSVQLWPWQKRALENGRTPLPESPGERPWLNLSQDAEISATPLSALTNASTPGRRNYHLTVATPNQRWWTESEMRRLIQLRNNGETWATITAQFPGRTLQGVKQTYRKRRFATEKQMEKEALAAASANPSLIRDDAEKCNQKQICNIRHDTMQHWYQRALAKGRTPLPDSSGARPWVSQEPTVSELEVSNQQERRSNGDGKPSTDTAVQINEPASTTTTAAAGVDQSYRFWTESDLRRFIEMRNGSAKWSAIAEHQHHCPDHFIIQIMSGINNETPPNALKPWQVRALAKGRTPLPETPGCRPWLETSSTQDMSGSGQQALVTTGSFSASIPSTPGAALSVSEAETNSNPGYKFWNQDEMKRLIELKREGKSWRDISDHFPGRSVEALKQTYHKRRATAEEQMHPVAKEKEDQAVA</sequence>
<evidence type="ECO:0000313" key="4">
    <source>
        <dbReference type="Proteomes" id="UP000760494"/>
    </source>
</evidence>